<reference evidence="1" key="1">
    <citation type="submission" date="2019-08" db="EMBL/GenBank/DDBJ databases">
        <title>Phocoena sinus (Vaquita) genome, mPhoSin1, primary haplotype.</title>
        <authorList>
            <person name="Morin P."/>
            <person name="Mountcastle J."/>
            <person name="Fungtammasan C."/>
            <person name="Rhie A."/>
            <person name="Rojas-Bracho L."/>
            <person name="Smith C.R."/>
            <person name="Taylor B.L."/>
            <person name="Gulland F.M.D."/>
            <person name="Musser W."/>
            <person name="Houck M."/>
            <person name="Haase B."/>
            <person name="Paez S."/>
            <person name="Howe K."/>
            <person name="Torrance J."/>
            <person name="Formenti G."/>
            <person name="Phillippy A."/>
            <person name="Ryder O."/>
            <person name="Jarvis E.D."/>
            <person name="Fedrigo O."/>
        </authorList>
    </citation>
    <scope>NUCLEOTIDE SEQUENCE [LARGE SCALE GENOMIC DNA]</scope>
</reference>
<protein>
    <submittedName>
        <fullName evidence="1">Uncharacterized protein</fullName>
    </submittedName>
</protein>
<name>A0A8C9BMR0_PHOSS</name>
<reference evidence="1" key="3">
    <citation type="submission" date="2025-09" db="UniProtKB">
        <authorList>
            <consortium name="Ensembl"/>
        </authorList>
    </citation>
    <scope>IDENTIFICATION</scope>
</reference>
<dbReference type="AlphaFoldDB" id="A0A8C9BMR0"/>
<organism evidence="1 2">
    <name type="scientific">Phocoena sinus</name>
    <name type="common">Vaquita</name>
    <dbReference type="NCBI Taxonomy" id="42100"/>
    <lineage>
        <taxon>Eukaryota</taxon>
        <taxon>Metazoa</taxon>
        <taxon>Chordata</taxon>
        <taxon>Craniata</taxon>
        <taxon>Vertebrata</taxon>
        <taxon>Euteleostomi</taxon>
        <taxon>Mammalia</taxon>
        <taxon>Eutheria</taxon>
        <taxon>Laurasiatheria</taxon>
        <taxon>Artiodactyla</taxon>
        <taxon>Whippomorpha</taxon>
        <taxon>Cetacea</taxon>
        <taxon>Odontoceti</taxon>
        <taxon>Phocoenidae</taxon>
        <taxon>Phocoena</taxon>
    </lineage>
</organism>
<reference evidence="1" key="2">
    <citation type="submission" date="2025-08" db="UniProtKB">
        <authorList>
            <consortium name="Ensembl"/>
        </authorList>
    </citation>
    <scope>IDENTIFICATION</scope>
</reference>
<accession>A0A8C9BMR0</accession>
<keyword evidence="2" id="KW-1185">Reference proteome</keyword>
<sequence>MADAIVIGAMLEALYRRLWHQALRVPTPPNRNGRGSQEWHRSREIDCGWLLAWPHGA</sequence>
<dbReference type="Ensembl" id="ENSPSNT00000012795.1">
    <property type="protein sequence ID" value="ENSPSNP00000011296.1"/>
    <property type="gene ID" value="ENSPSNG00000008387.1"/>
</dbReference>
<proteinExistence type="predicted"/>
<evidence type="ECO:0000313" key="2">
    <source>
        <dbReference type="Proteomes" id="UP000694554"/>
    </source>
</evidence>
<dbReference type="Proteomes" id="UP000694554">
    <property type="component" value="Chromosome 5"/>
</dbReference>
<evidence type="ECO:0000313" key="1">
    <source>
        <dbReference type="Ensembl" id="ENSPSNP00000011296.1"/>
    </source>
</evidence>